<evidence type="ECO:0000256" key="3">
    <source>
        <dbReference type="ARBA" id="ARBA00023295"/>
    </source>
</evidence>
<protein>
    <submittedName>
        <fullName evidence="7">6-phospho-beta-glucosidase</fullName>
    </submittedName>
</protein>
<dbReference type="GO" id="GO:0008422">
    <property type="term" value="F:beta-glucosidase activity"/>
    <property type="evidence" value="ECO:0007669"/>
    <property type="project" value="TreeGrafter"/>
</dbReference>
<dbReference type="PROSITE" id="PS00572">
    <property type="entry name" value="GLYCOSYL_HYDROL_F1_1"/>
    <property type="match status" value="1"/>
</dbReference>
<organism evidence="7 8">
    <name type="scientific">Vibrio natriegens NBRC 15636 = ATCC 14048 = DSM 759</name>
    <dbReference type="NCBI Taxonomy" id="1219067"/>
    <lineage>
        <taxon>Bacteria</taxon>
        <taxon>Pseudomonadati</taxon>
        <taxon>Pseudomonadota</taxon>
        <taxon>Gammaproteobacteria</taxon>
        <taxon>Vibrionales</taxon>
        <taxon>Vibrionaceae</taxon>
        <taxon>Vibrio</taxon>
    </lineage>
</organism>
<dbReference type="InterPro" id="IPR033132">
    <property type="entry name" value="GH_1_N_CS"/>
</dbReference>
<accession>A0AAN1CVQ4</accession>
<gene>
    <name evidence="7" type="ORF">BA890_06815</name>
</gene>
<dbReference type="InterPro" id="IPR018120">
    <property type="entry name" value="Glyco_hydro_1_AS"/>
</dbReference>
<evidence type="ECO:0000313" key="8">
    <source>
        <dbReference type="Proteomes" id="UP000092741"/>
    </source>
</evidence>
<dbReference type="GO" id="GO:0005829">
    <property type="term" value="C:cytosol"/>
    <property type="evidence" value="ECO:0007669"/>
    <property type="project" value="TreeGrafter"/>
</dbReference>
<dbReference type="EMBL" id="CP016345">
    <property type="protein sequence ID" value="ANQ12486.1"/>
    <property type="molecule type" value="Genomic_DNA"/>
</dbReference>
<reference evidence="7 8" key="1">
    <citation type="submission" date="2016-07" db="EMBL/GenBank/DDBJ databases">
        <title>Developing Vibrio natriegens as a novel, fast-growing host for biotechnology.</title>
        <authorList>
            <person name="Weinstock M.T."/>
            <person name="Hesek E.D."/>
            <person name="Wilson C.M."/>
            <person name="Gibson D.G."/>
        </authorList>
    </citation>
    <scope>NUCLEOTIDE SEQUENCE [LARGE SCALE GENOMIC DNA]</scope>
    <source>
        <strain evidence="7 8">ATCC 14048</strain>
    </source>
</reference>
<feature type="active site" description="Nucleophile" evidence="4">
    <location>
        <position position="368"/>
    </location>
</feature>
<name>A0AAN1CVQ4_VIBNA</name>
<evidence type="ECO:0000313" key="7">
    <source>
        <dbReference type="EMBL" id="ANQ12486.1"/>
    </source>
</evidence>
<evidence type="ECO:0000256" key="2">
    <source>
        <dbReference type="ARBA" id="ARBA00022801"/>
    </source>
</evidence>
<dbReference type="GeneID" id="70912442"/>
<keyword evidence="8" id="KW-1185">Reference proteome</keyword>
<dbReference type="NCBIfam" id="NF007158">
    <property type="entry name" value="PRK09593.1"/>
    <property type="match status" value="1"/>
</dbReference>
<dbReference type="AlphaFoldDB" id="A0AAN1CVQ4"/>
<proteinExistence type="inferred from homology"/>
<evidence type="ECO:0000256" key="6">
    <source>
        <dbReference type="RuleBase" id="RU004468"/>
    </source>
</evidence>
<dbReference type="SUPFAM" id="SSF51445">
    <property type="entry name" value="(Trans)glycosidases"/>
    <property type="match status" value="1"/>
</dbReference>
<sequence length="472" mass="53881">MNKDKVFPEGFLWGGALAANQCEGAYNIDGKGLSVADVLPNGIAGKIMDSDEGHYPFHDAIDFYHRYKDDIALFAEMGFKCLRLSVAWTRIYPNGDDAEPSEIGLKYYEDVFNELLKHNIQPMVTICHYDMPLALVKKYGGWRDRKLIDLYVRYSKTLFERYKNQVKLWLTFNEINIISHFPFTGGGLLLDESDENREQIIYQAAHHQFVASALAVGECHKIIPDAQIGCMLAFIPFYPYSCNPADVQAAYEQQQEQLLFSDIQALGEYSNFAKGYFEKKGIKIEFAEGDVEALKDNMVDFVSFSYYMSCAYSANPEDKETTDGNILGGVKNPYLATSDFGWQLDPQGLRYTLNVLYDRYKKPLFIVENGLGAIDTIDENNQVNDDYRIEYLKDHLIESKNAIDDGVELLGYTSWGPIDIVSSSTGQLKKRYGFIYVDINDERVGTLNRYKKKSFNWYKEVISTNGKTLFNK</sequence>
<comment type="similarity">
    <text evidence="1 5">Belongs to the glycosyl hydrolase 1 family.</text>
</comment>
<dbReference type="InterPro" id="IPR001360">
    <property type="entry name" value="Glyco_hydro_1"/>
</dbReference>
<dbReference type="FunFam" id="3.20.20.80:FF:000004">
    <property type="entry name" value="Beta-glucosidase 6-phospho-beta-glucosidase"/>
    <property type="match status" value="1"/>
</dbReference>
<dbReference type="RefSeq" id="WP_020333168.1">
    <property type="nucleotide sequence ID" value="NZ_ATFJ01000003.1"/>
</dbReference>
<evidence type="ECO:0000256" key="5">
    <source>
        <dbReference type="RuleBase" id="RU003690"/>
    </source>
</evidence>
<dbReference type="PROSITE" id="PS00653">
    <property type="entry name" value="GLYCOSYL_HYDROL_F1_2"/>
    <property type="match status" value="1"/>
</dbReference>
<evidence type="ECO:0000256" key="1">
    <source>
        <dbReference type="ARBA" id="ARBA00010838"/>
    </source>
</evidence>
<dbReference type="InterPro" id="IPR017853">
    <property type="entry name" value="GH"/>
</dbReference>
<keyword evidence="3 6" id="KW-0326">Glycosidase</keyword>
<dbReference type="GO" id="GO:0016052">
    <property type="term" value="P:carbohydrate catabolic process"/>
    <property type="evidence" value="ECO:0007669"/>
    <property type="project" value="TreeGrafter"/>
</dbReference>
<dbReference type="NCBIfam" id="NF007356">
    <property type="entry name" value="PRK09852.1"/>
    <property type="match status" value="1"/>
</dbReference>
<dbReference type="Gene3D" id="3.20.20.80">
    <property type="entry name" value="Glycosidases"/>
    <property type="match status" value="1"/>
</dbReference>
<dbReference type="PRINTS" id="PR00131">
    <property type="entry name" value="GLHYDRLASE1"/>
</dbReference>
<dbReference type="Pfam" id="PF00232">
    <property type="entry name" value="Glyco_hydro_1"/>
    <property type="match status" value="1"/>
</dbReference>
<dbReference type="PANTHER" id="PTHR10353">
    <property type="entry name" value="GLYCOSYL HYDROLASE"/>
    <property type="match status" value="1"/>
</dbReference>
<keyword evidence="2 6" id="KW-0378">Hydrolase</keyword>
<dbReference type="PANTHER" id="PTHR10353:SF122">
    <property type="entry name" value="6-PHOSPHO-BETA-GLUCOSIDASE ASCB-RELATED"/>
    <property type="match status" value="1"/>
</dbReference>
<dbReference type="Proteomes" id="UP000092741">
    <property type="component" value="Chromosome 1"/>
</dbReference>
<evidence type="ECO:0000256" key="4">
    <source>
        <dbReference type="PROSITE-ProRule" id="PRU10055"/>
    </source>
</evidence>